<protein>
    <submittedName>
        <fullName evidence="1">Uncharacterized protein</fullName>
    </submittedName>
</protein>
<accession>A0AAN9M2N8</accession>
<gene>
    <name evidence="1" type="ORF">VNO77_13470</name>
</gene>
<proteinExistence type="predicted"/>
<evidence type="ECO:0000313" key="1">
    <source>
        <dbReference type="EMBL" id="KAK7344153.1"/>
    </source>
</evidence>
<comment type="caution">
    <text evidence="1">The sequence shown here is derived from an EMBL/GenBank/DDBJ whole genome shotgun (WGS) entry which is preliminary data.</text>
</comment>
<name>A0AAN9M2N8_CANGL</name>
<dbReference type="Proteomes" id="UP001367508">
    <property type="component" value="Unassembled WGS sequence"/>
</dbReference>
<sequence>MVASSDVRLRNMRSFASPKISPHCNCSVSAPCVIQFLPLLGKACVRMLMIEMCDVNESDCGCLCVFVPLEERTRKRKVNHDFRFEVEMHVSYANQAFGSSQKKGRDQNKVEDKNIRYWGYEKLQNLNMDLGFSDKPFNHNSLSTLRRKDKKGKTSILCGKEQNEQNKTLLDDSI</sequence>
<dbReference type="AlphaFoldDB" id="A0AAN9M2N8"/>
<keyword evidence="2" id="KW-1185">Reference proteome</keyword>
<dbReference type="EMBL" id="JAYMYQ010000003">
    <property type="protein sequence ID" value="KAK7344153.1"/>
    <property type="molecule type" value="Genomic_DNA"/>
</dbReference>
<organism evidence="1 2">
    <name type="scientific">Canavalia gladiata</name>
    <name type="common">Sword bean</name>
    <name type="synonym">Dolichos gladiatus</name>
    <dbReference type="NCBI Taxonomy" id="3824"/>
    <lineage>
        <taxon>Eukaryota</taxon>
        <taxon>Viridiplantae</taxon>
        <taxon>Streptophyta</taxon>
        <taxon>Embryophyta</taxon>
        <taxon>Tracheophyta</taxon>
        <taxon>Spermatophyta</taxon>
        <taxon>Magnoliopsida</taxon>
        <taxon>eudicotyledons</taxon>
        <taxon>Gunneridae</taxon>
        <taxon>Pentapetalae</taxon>
        <taxon>rosids</taxon>
        <taxon>fabids</taxon>
        <taxon>Fabales</taxon>
        <taxon>Fabaceae</taxon>
        <taxon>Papilionoideae</taxon>
        <taxon>50 kb inversion clade</taxon>
        <taxon>NPAAA clade</taxon>
        <taxon>indigoferoid/millettioid clade</taxon>
        <taxon>Phaseoleae</taxon>
        <taxon>Canavalia</taxon>
    </lineage>
</organism>
<evidence type="ECO:0000313" key="2">
    <source>
        <dbReference type="Proteomes" id="UP001367508"/>
    </source>
</evidence>
<reference evidence="1 2" key="1">
    <citation type="submission" date="2024-01" db="EMBL/GenBank/DDBJ databases">
        <title>The genomes of 5 underutilized Papilionoideae crops provide insights into root nodulation and disease resistanc.</title>
        <authorList>
            <person name="Jiang F."/>
        </authorList>
    </citation>
    <scope>NUCLEOTIDE SEQUENCE [LARGE SCALE GENOMIC DNA]</scope>
    <source>
        <strain evidence="1">LVBAO_FW01</strain>
        <tissue evidence="1">Leaves</tissue>
    </source>
</reference>